<feature type="compositionally biased region" description="Basic and acidic residues" evidence="1">
    <location>
        <begin position="15"/>
        <end position="38"/>
    </location>
</feature>
<proteinExistence type="predicted"/>
<keyword evidence="2" id="KW-0812">Transmembrane</keyword>
<reference evidence="3" key="3">
    <citation type="submission" date="2025-09" db="UniProtKB">
        <authorList>
            <consortium name="Ensembl"/>
        </authorList>
    </citation>
    <scope>IDENTIFICATION</scope>
</reference>
<keyword evidence="2" id="KW-0472">Membrane</keyword>
<keyword evidence="2" id="KW-1133">Transmembrane helix</keyword>
<organism evidence="3 4">
    <name type="scientific">Anabas testudineus</name>
    <name type="common">Climbing perch</name>
    <name type="synonym">Anthias testudineus</name>
    <dbReference type="NCBI Taxonomy" id="64144"/>
    <lineage>
        <taxon>Eukaryota</taxon>
        <taxon>Metazoa</taxon>
        <taxon>Chordata</taxon>
        <taxon>Craniata</taxon>
        <taxon>Vertebrata</taxon>
        <taxon>Euteleostomi</taxon>
        <taxon>Actinopterygii</taxon>
        <taxon>Neopterygii</taxon>
        <taxon>Teleostei</taxon>
        <taxon>Neoteleostei</taxon>
        <taxon>Acanthomorphata</taxon>
        <taxon>Anabantaria</taxon>
        <taxon>Anabantiformes</taxon>
        <taxon>Anabantoidei</taxon>
        <taxon>Anabantidae</taxon>
        <taxon>Anabas</taxon>
    </lineage>
</organism>
<dbReference type="Ensembl" id="ENSATET00000031419.2">
    <property type="protein sequence ID" value="ENSATEP00000030956.2"/>
    <property type="gene ID" value="ENSATEG00000021369.2"/>
</dbReference>
<dbReference type="AlphaFoldDB" id="A0A3Q1KAR3"/>
<sequence length="94" mass="10430">MNFSSFKRPGIFSSPRKDEDSDMLHGEDTVTGEPHNRGSEVDTICVFLLWTIALLGRIMSLPGVFGAVIYGLLDGLSILILLGFLFRPFLQDQV</sequence>
<evidence type="ECO:0000256" key="2">
    <source>
        <dbReference type="SAM" id="Phobius"/>
    </source>
</evidence>
<dbReference type="InParanoid" id="A0A3Q1KAR3"/>
<evidence type="ECO:0000313" key="4">
    <source>
        <dbReference type="Proteomes" id="UP000265040"/>
    </source>
</evidence>
<accession>A0A3Q1KAR3</accession>
<reference evidence="3" key="1">
    <citation type="submission" date="2021-04" db="EMBL/GenBank/DDBJ databases">
        <authorList>
            <consortium name="Wellcome Sanger Institute Data Sharing"/>
        </authorList>
    </citation>
    <scope>NUCLEOTIDE SEQUENCE [LARGE SCALE GENOMIC DNA]</scope>
</reference>
<feature type="region of interest" description="Disordered" evidence="1">
    <location>
        <begin position="1"/>
        <end position="38"/>
    </location>
</feature>
<dbReference type="Proteomes" id="UP000265040">
    <property type="component" value="Chromosome 9"/>
</dbReference>
<evidence type="ECO:0000313" key="3">
    <source>
        <dbReference type="Ensembl" id="ENSATEP00000030956.2"/>
    </source>
</evidence>
<reference evidence="3" key="2">
    <citation type="submission" date="2025-08" db="UniProtKB">
        <authorList>
            <consortium name="Ensembl"/>
        </authorList>
    </citation>
    <scope>IDENTIFICATION</scope>
</reference>
<keyword evidence="4" id="KW-1185">Reference proteome</keyword>
<name>A0A3Q1KAR3_ANATE</name>
<feature type="transmembrane region" description="Helical" evidence="2">
    <location>
        <begin position="65"/>
        <end position="86"/>
    </location>
</feature>
<protein>
    <submittedName>
        <fullName evidence="3">Uncharacterized protein</fullName>
    </submittedName>
</protein>
<evidence type="ECO:0000256" key="1">
    <source>
        <dbReference type="SAM" id="MobiDB-lite"/>
    </source>
</evidence>